<keyword evidence="3" id="KW-1185">Reference proteome</keyword>
<dbReference type="EMBL" id="BMAO01001524">
    <property type="protein sequence ID" value="GFQ74055.1"/>
    <property type="molecule type" value="Genomic_DNA"/>
</dbReference>
<dbReference type="PANTHER" id="PTHR47331:SF1">
    <property type="entry name" value="GAG-LIKE PROTEIN"/>
    <property type="match status" value="1"/>
</dbReference>
<evidence type="ECO:0000313" key="3">
    <source>
        <dbReference type="Proteomes" id="UP000887116"/>
    </source>
</evidence>
<feature type="domain" description="Integrase catalytic" evidence="1">
    <location>
        <begin position="228"/>
        <end position="370"/>
    </location>
</feature>
<dbReference type="OrthoDB" id="6433329at2759"/>
<dbReference type="Gene3D" id="1.10.340.70">
    <property type="match status" value="1"/>
</dbReference>
<dbReference type="GO" id="GO:0015074">
    <property type="term" value="P:DNA integration"/>
    <property type="evidence" value="ECO:0007669"/>
    <property type="project" value="InterPro"/>
</dbReference>
<reference evidence="2" key="1">
    <citation type="submission" date="2020-07" db="EMBL/GenBank/DDBJ databases">
        <title>Multicomponent nature underlies the extraordinary mechanical properties of spider dragline silk.</title>
        <authorList>
            <person name="Kono N."/>
            <person name="Nakamura H."/>
            <person name="Mori M."/>
            <person name="Yoshida Y."/>
            <person name="Ohtoshi R."/>
            <person name="Malay A.D."/>
            <person name="Moran D.A.P."/>
            <person name="Tomita M."/>
            <person name="Numata K."/>
            <person name="Arakawa K."/>
        </authorList>
    </citation>
    <scope>NUCLEOTIDE SEQUENCE</scope>
</reference>
<proteinExistence type="predicted"/>
<dbReference type="PANTHER" id="PTHR47331">
    <property type="entry name" value="PHD-TYPE DOMAIN-CONTAINING PROTEIN"/>
    <property type="match status" value="1"/>
</dbReference>
<gene>
    <name evidence="2" type="primary">LOC106562215</name>
    <name evidence="2" type="ORF">TNCT_344341</name>
</gene>
<dbReference type="AlphaFoldDB" id="A0A8X6IB59"/>
<comment type="caution">
    <text evidence="2">The sequence shown here is derived from an EMBL/GenBank/DDBJ whole genome shotgun (WGS) entry which is preliminary data.</text>
</comment>
<evidence type="ECO:0000313" key="2">
    <source>
        <dbReference type="EMBL" id="GFQ74055.1"/>
    </source>
</evidence>
<dbReference type="InterPro" id="IPR012337">
    <property type="entry name" value="RNaseH-like_sf"/>
</dbReference>
<dbReference type="GO" id="GO:0003676">
    <property type="term" value="F:nucleic acid binding"/>
    <property type="evidence" value="ECO:0007669"/>
    <property type="project" value="InterPro"/>
</dbReference>
<dbReference type="PROSITE" id="PS50994">
    <property type="entry name" value="INTEGRASE"/>
    <property type="match status" value="1"/>
</dbReference>
<accession>A0A8X6IB59</accession>
<dbReference type="Proteomes" id="UP000887116">
    <property type="component" value="Unassembled WGS sequence"/>
</dbReference>
<dbReference type="SUPFAM" id="SSF53098">
    <property type="entry name" value="Ribonuclease H-like"/>
    <property type="match status" value="1"/>
</dbReference>
<dbReference type="InterPro" id="IPR036397">
    <property type="entry name" value="RNaseH_sf"/>
</dbReference>
<protein>
    <submittedName>
        <fullName evidence="2">Uncharacterized protein LOC106562215</fullName>
    </submittedName>
</protein>
<dbReference type="InterPro" id="IPR041588">
    <property type="entry name" value="Integrase_H2C2"/>
</dbReference>
<evidence type="ECO:0000259" key="1">
    <source>
        <dbReference type="PROSITE" id="PS50994"/>
    </source>
</evidence>
<sequence length="370" mass="43074">MSMEKWPKFKNIEFDKFSIFDEKRSTVTSAQLSCAINKVSESLINLENFSDLQKVYNITAWVLRFLNNIEKRKTKISGELTAPEIEKAKLYWIKQTQQFIFNREIDSLKREKSIEKDSKLYSLNPKLDENGLLVVTGRLQFSEFSQKEKHPWILPNGEKFTILLIQYAHKNVLHFGIASTLAHLREKYFIIKGRKSVKSVLKNCIICKKFNVSPGKQEIAPLPKDRTVESPPFLTCAVDFAGPIYIKTRTGSEKAYIVLFTCAVTTDIHLEVATNLSTETFLLSFKRFISRRGLCKTIYSYNAKSFTKANKILNEVWSRISKSKVQQYFTENKIIWKFIIPRASWWGGFWERMVRSVKTPLKKNLRKILP</sequence>
<dbReference type="Gene3D" id="3.30.420.10">
    <property type="entry name" value="Ribonuclease H-like superfamily/Ribonuclease H"/>
    <property type="match status" value="1"/>
</dbReference>
<dbReference type="InterPro" id="IPR001584">
    <property type="entry name" value="Integrase_cat-core"/>
</dbReference>
<name>A0A8X6IB59_TRICU</name>
<dbReference type="Pfam" id="PF17921">
    <property type="entry name" value="Integrase_H2C2"/>
    <property type="match status" value="1"/>
</dbReference>
<organism evidence="2 3">
    <name type="scientific">Trichonephila clavata</name>
    <name type="common">Joro spider</name>
    <name type="synonym">Nephila clavata</name>
    <dbReference type="NCBI Taxonomy" id="2740835"/>
    <lineage>
        <taxon>Eukaryota</taxon>
        <taxon>Metazoa</taxon>
        <taxon>Ecdysozoa</taxon>
        <taxon>Arthropoda</taxon>
        <taxon>Chelicerata</taxon>
        <taxon>Arachnida</taxon>
        <taxon>Araneae</taxon>
        <taxon>Araneomorphae</taxon>
        <taxon>Entelegynae</taxon>
        <taxon>Araneoidea</taxon>
        <taxon>Nephilidae</taxon>
        <taxon>Trichonephila</taxon>
    </lineage>
</organism>